<dbReference type="Proteomes" id="UP000245683">
    <property type="component" value="Unassembled WGS sequence"/>
</dbReference>
<keyword evidence="11" id="KW-1185">Reference proteome</keyword>
<keyword evidence="10" id="KW-0223">Dioxygenase</keyword>
<evidence type="ECO:0000256" key="1">
    <source>
        <dbReference type="ARBA" id="ARBA00001917"/>
    </source>
</evidence>
<accession>A0A317KC75</accession>
<keyword evidence="6" id="KW-0560">Oxidoreductase</keyword>
<evidence type="ECO:0000256" key="5">
    <source>
        <dbReference type="ARBA" id="ARBA00022643"/>
    </source>
</evidence>
<keyword evidence="7" id="KW-0503">Monooxygenase</keyword>
<dbReference type="Gene3D" id="3.20.20.70">
    <property type="entry name" value="Aldolase class I"/>
    <property type="match status" value="1"/>
</dbReference>
<dbReference type="SUPFAM" id="SSF51412">
    <property type="entry name" value="Inosine monophosphate dehydrogenase (IMPDH)"/>
    <property type="match status" value="1"/>
</dbReference>
<evidence type="ECO:0000256" key="9">
    <source>
        <dbReference type="ARBA" id="ARBA00049401"/>
    </source>
</evidence>
<evidence type="ECO:0000313" key="11">
    <source>
        <dbReference type="Proteomes" id="UP000245683"/>
    </source>
</evidence>
<dbReference type="GO" id="GO:0018580">
    <property type="term" value="F:nitronate monooxygenase activity"/>
    <property type="evidence" value="ECO:0007669"/>
    <property type="project" value="InterPro"/>
</dbReference>
<keyword evidence="4" id="KW-0285">Flavoprotein</keyword>
<keyword evidence="5" id="KW-0288">FMN</keyword>
<comment type="caution">
    <text evidence="10">The sequence shown here is derived from an EMBL/GenBank/DDBJ whole genome shotgun (WGS) entry which is preliminary data.</text>
</comment>
<dbReference type="InterPro" id="IPR013785">
    <property type="entry name" value="Aldolase_TIM"/>
</dbReference>
<evidence type="ECO:0000256" key="4">
    <source>
        <dbReference type="ARBA" id="ARBA00022630"/>
    </source>
</evidence>
<evidence type="ECO:0000256" key="6">
    <source>
        <dbReference type="ARBA" id="ARBA00023002"/>
    </source>
</evidence>
<evidence type="ECO:0000256" key="8">
    <source>
        <dbReference type="ARBA" id="ARBA00031155"/>
    </source>
</evidence>
<dbReference type="EMBL" id="QGSV01000096">
    <property type="protein sequence ID" value="PWU51063.1"/>
    <property type="molecule type" value="Genomic_DNA"/>
</dbReference>
<evidence type="ECO:0000256" key="7">
    <source>
        <dbReference type="ARBA" id="ARBA00023033"/>
    </source>
</evidence>
<dbReference type="CDD" id="cd04730">
    <property type="entry name" value="NPD_like"/>
    <property type="match status" value="1"/>
</dbReference>
<comment type="similarity">
    <text evidence="2">Belongs to the nitronate monooxygenase family. NMO class I subfamily.</text>
</comment>
<evidence type="ECO:0000256" key="2">
    <source>
        <dbReference type="ARBA" id="ARBA00009881"/>
    </source>
</evidence>
<evidence type="ECO:0000256" key="3">
    <source>
        <dbReference type="ARBA" id="ARBA00022575"/>
    </source>
</evidence>
<protein>
    <recommendedName>
        <fullName evidence="8">Propionate 3-nitronate monooxygenase</fullName>
    </recommendedName>
</protein>
<organism evidence="10 11">
    <name type="scientific">Micromonospora globispora</name>
    <dbReference type="NCBI Taxonomy" id="1450148"/>
    <lineage>
        <taxon>Bacteria</taxon>
        <taxon>Bacillati</taxon>
        <taxon>Actinomycetota</taxon>
        <taxon>Actinomycetes</taxon>
        <taxon>Micromonosporales</taxon>
        <taxon>Micromonosporaceae</taxon>
        <taxon>Micromonospora</taxon>
    </lineage>
</organism>
<sequence length="334" mass="34384">MDLPVVAAPMAGGPTTVRLAEAVGARGAFAFLAAGYKQPAAVAEEIAAVRAAGRPFGVNVFVPAPVPVGEADFRRYATRISGEGTRYGLDLADAPLTEDDDHWAEKVDLLVREPVPVVSFTFGLPPADVVRDLRRAGSRVLLTVTDAAEAAGAAELGVDGLVVQSGDAGGHFGTFTPASPAPARPLADLVAAVRAQTGLPVLAAGGIGGADDVRAALAAGATAVLVGTLLLRADESGTSATHRDALADPRRDRTVVTRAFTGRPARALRNDFIDRYDAEAPLGYPALHHLTRPLRAAAAQAGDPDRVHLWAGTGWRAARAAPAAEIVGDLTRSL</sequence>
<dbReference type="GO" id="GO:0051213">
    <property type="term" value="F:dioxygenase activity"/>
    <property type="evidence" value="ECO:0007669"/>
    <property type="project" value="UniProtKB-KW"/>
</dbReference>
<keyword evidence="3" id="KW-0216">Detoxification</keyword>
<evidence type="ECO:0000313" key="10">
    <source>
        <dbReference type="EMBL" id="PWU51063.1"/>
    </source>
</evidence>
<dbReference type="GO" id="GO:0009636">
    <property type="term" value="P:response to toxic substance"/>
    <property type="evidence" value="ECO:0007669"/>
    <property type="project" value="UniProtKB-KW"/>
</dbReference>
<comment type="cofactor">
    <cofactor evidence="1">
        <name>FMN</name>
        <dbReference type="ChEBI" id="CHEBI:58210"/>
    </cofactor>
</comment>
<dbReference type="PANTHER" id="PTHR42747">
    <property type="entry name" value="NITRONATE MONOOXYGENASE-RELATED"/>
    <property type="match status" value="1"/>
</dbReference>
<reference evidence="11" key="1">
    <citation type="submission" date="2018-05" db="EMBL/GenBank/DDBJ databases">
        <title>Micromonospora globispora sp. nov. and Micromonospora rugosa sp. nov., isolated from marine sediment.</title>
        <authorList>
            <person name="Carro L."/>
            <person name="Aysel V."/>
            <person name="Cetin D."/>
            <person name="Igual J.M."/>
            <person name="Klenk H.-P."/>
            <person name="Trujillo M.E."/>
            <person name="Sahin N."/>
        </authorList>
    </citation>
    <scope>NUCLEOTIDE SEQUENCE [LARGE SCALE GENOMIC DNA]</scope>
    <source>
        <strain evidence="11">S2904</strain>
    </source>
</reference>
<dbReference type="InterPro" id="IPR004136">
    <property type="entry name" value="NMO"/>
</dbReference>
<comment type="catalytic activity">
    <reaction evidence="9">
        <text>3 propionate 3-nitronate + 3 O2 + H2O = 3 3-oxopropanoate + 2 nitrate + nitrite + H2O2 + 3 H(+)</text>
        <dbReference type="Rhea" id="RHEA:57332"/>
        <dbReference type="ChEBI" id="CHEBI:15377"/>
        <dbReference type="ChEBI" id="CHEBI:15378"/>
        <dbReference type="ChEBI" id="CHEBI:15379"/>
        <dbReference type="ChEBI" id="CHEBI:16240"/>
        <dbReference type="ChEBI" id="CHEBI:16301"/>
        <dbReference type="ChEBI" id="CHEBI:17632"/>
        <dbReference type="ChEBI" id="CHEBI:33190"/>
        <dbReference type="ChEBI" id="CHEBI:136067"/>
    </reaction>
</comment>
<proteinExistence type="inferred from homology"/>
<dbReference type="AlphaFoldDB" id="A0A317KC75"/>
<dbReference type="Pfam" id="PF03060">
    <property type="entry name" value="NMO"/>
    <property type="match status" value="1"/>
</dbReference>
<dbReference type="OrthoDB" id="9778912at2"/>
<name>A0A317KC75_9ACTN</name>
<gene>
    <name evidence="10" type="ORF">DLJ46_05695</name>
</gene>
<dbReference type="PANTHER" id="PTHR42747:SF3">
    <property type="entry name" value="NITRONATE MONOOXYGENASE-RELATED"/>
    <property type="match status" value="1"/>
</dbReference>